<name>A0ABR2ZBB2_9AGAR</name>
<evidence type="ECO:0000256" key="2">
    <source>
        <dbReference type="ARBA" id="ARBA00010138"/>
    </source>
</evidence>
<dbReference type="EC" id="2.4.2.14" evidence="3"/>
<dbReference type="InterPro" id="IPR005854">
    <property type="entry name" value="PurF"/>
</dbReference>
<dbReference type="GO" id="GO:0004044">
    <property type="term" value="F:amidophosphoribosyltransferase activity"/>
    <property type="evidence" value="ECO:0007669"/>
    <property type="project" value="UniProtKB-EC"/>
</dbReference>
<dbReference type="Pfam" id="PF09729">
    <property type="entry name" value="Gti1_Pac2"/>
    <property type="match status" value="1"/>
</dbReference>
<gene>
    <name evidence="10" type="primary">ADE4_3</name>
    <name evidence="10" type="ORF">AAF712_014355</name>
</gene>
<keyword evidence="4 10" id="KW-0328">Glycosyltransferase</keyword>
<protein>
    <recommendedName>
        <fullName evidence="3">amidophosphoribosyltransferase</fullName>
        <ecNumber evidence="3">2.4.2.14</ecNumber>
    </recommendedName>
</protein>
<dbReference type="Proteomes" id="UP001437256">
    <property type="component" value="Unassembled WGS sequence"/>
</dbReference>
<evidence type="ECO:0000256" key="4">
    <source>
        <dbReference type="ARBA" id="ARBA00022676"/>
    </source>
</evidence>
<feature type="compositionally biased region" description="Polar residues" evidence="8">
    <location>
        <begin position="108"/>
        <end position="117"/>
    </location>
</feature>
<dbReference type="InterPro" id="IPR017932">
    <property type="entry name" value="GATase_2_dom"/>
</dbReference>
<reference evidence="10 11" key="1">
    <citation type="submission" date="2024-05" db="EMBL/GenBank/DDBJ databases">
        <title>A draft genome resource for the thread blight pathogen Marasmius tenuissimus strain MS-2.</title>
        <authorList>
            <person name="Yulfo-Soto G.E."/>
            <person name="Baruah I.K."/>
            <person name="Amoako-Attah I."/>
            <person name="Bukari Y."/>
            <person name="Meinhardt L.W."/>
            <person name="Bailey B.A."/>
            <person name="Cohen S.P."/>
        </authorList>
    </citation>
    <scope>NUCLEOTIDE SEQUENCE [LARGE SCALE GENOMIC DNA]</scope>
    <source>
        <strain evidence="10 11">MS-2</strain>
    </source>
</reference>
<dbReference type="PROSITE" id="PS51278">
    <property type="entry name" value="GATASE_TYPE_2"/>
    <property type="match status" value="1"/>
</dbReference>
<feature type="region of interest" description="Disordered" evidence="8">
    <location>
        <begin position="778"/>
        <end position="798"/>
    </location>
</feature>
<dbReference type="SUPFAM" id="SSF53271">
    <property type="entry name" value="PRTase-like"/>
    <property type="match status" value="1"/>
</dbReference>
<dbReference type="InterPro" id="IPR035584">
    <property type="entry name" value="PurF_N"/>
</dbReference>
<dbReference type="InterPro" id="IPR029057">
    <property type="entry name" value="PRTase-like"/>
</dbReference>
<accession>A0ABR2ZBB2</accession>
<keyword evidence="6" id="KW-0658">Purine biosynthesis</keyword>
<dbReference type="NCBIfam" id="TIGR01134">
    <property type="entry name" value="purF"/>
    <property type="match status" value="1"/>
</dbReference>
<evidence type="ECO:0000313" key="10">
    <source>
        <dbReference type="EMBL" id="KAL0058952.1"/>
    </source>
</evidence>
<proteinExistence type="inferred from homology"/>
<comment type="similarity">
    <text evidence="2">In the C-terminal section; belongs to the purine/pyrimidine phosphoribosyltransferase family.</text>
</comment>
<dbReference type="PANTHER" id="PTHR11907">
    <property type="entry name" value="AMIDOPHOSPHORIBOSYLTRANSFERASE"/>
    <property type="match status" value="1"/>
</dbReference>
<dbReference type="Gene3D" id="3.40.50.2020">
    <property type="match status" value="1"/>
</dbReference>
<dbReference type="Pfam" id="PF00156">
    <property type="entry name" value="Pribosyltran"/>
    <property type="match status" value="1"/>
</dbReference>
<evidence type="ECO:0000256" key="5">
    <source>
        <dbReference type="ARBA" id="ARBA00022679"/>
    </source>
</evidence>
<feature type="region of interest" description="Disordered" evidence="8">
    <location>
        <begin position="93"/>
        <end position="117"/>
    </location>
</feature>
<keyword evidence="11" id="KW-1185">Reference proteome</keyword>
<comment type="pathway">
    <text evidence="1">Purine metabolism; IMP biosynthesis via de novo pathway; N(1)-(5-phospho-D-ribosyl)glycinamide from 5-phospho-alpha-D-ribose 1-diphosphate: step 1/2.</text>
</comment>
<sequence>MQQPTHSRLHLRDARDAHTVFEAVRLGVLRPITRRLNEAERSMCIRSGAVFVWEESEDESGLKRWTDGRVWGQSRMREPYLFYDEKTDGGPSIDKRSPTIRFVDGSRSPPSSSALLHQNRSGGNHTGLIKQAYSVWVSTSPNSKLRKWHITAYFTYADLSTIPTIDHDPVLSRIVVPPGLYRAGKTKNEATGSSGAPYAPSSPSATLPPLYSTLVNHLGLVCGILGLLLHDTGLDAAPEICEGLSLLQHRGQDACGIVTCGPKGRFYQCKANGMVRDIFDEKAIRSLSGGMGIGHVRYPTAGSFNHAEAQPFYVNSPYGIVFAHVCGLLCTHEPLTDRGERYQNGNLINTTSLLKFMDATAHRHINTSSDSELLLNIFADNLQKTGKFRINEEDIFTAIGTLMGQCKGAYACVAMLAGFGIIAFRDPNGIRPVGMASRKAGAGTDYIFASESVVADAGGFSDWDDVKPGEAVIITRNNVSRRQVAAPATFAPDIFEFVYFARPDSVLDGISVYRSRMAMGDALADEVQRVLTENNLSVDVVIPVPDTSRVAALNLAQKLKLPYREGFVKNRYVGRTFIMPGQQMRKKNVRRKLNAMALEFSGKNVLIVDDSIVRGTTSKEIVQMAKDVGAKNVIVASCAPPIRFAPIKSSQLATLIPWLRFPNVYGIDMPSRSELVAHGRDDHSIASAIGADLVIFQTMPDLVESVRQLNRNIKAFDCSVFTGEYVTGGVDEQYMTHLEGMRADNVRNKTMGREVRSVPEETGIADPPSTLVNGQGVIGSGPVNGPDDTVGLHNSWHS</sequence>
<feature type="domain" description="Glutamine amidotransferase type-2" evidence="9">
    <location>
        <begin position="222"/>
        <end position="477"/>
    </location>
</feature>
<evidence type="ECO:0000259" key="9">
    <source>
        <dbReference type="PROSITE" id="PS51278"/>
    </source>
</evidence>
<evidence type="ECO:0000256" key="8">
    <source>
        <dbReference type="SAM" id="MobiDB-lite"/>
    </source>
</evidence>
<evidence type="ECO:0000256" key="3">
    <source>
        <dbReference type="ARBA" id="ARBA00011941"/>
    </source>
</evidence>
<dbReference type="SUPFAM" id="SSF56235">
    <property type="entry name" value="N-terminal nucleophile aminohydrolases (Ntn hydrolases)"/>
    <property type="match status" value="1"/>
</dbReference>
<dbReference type="CDD" id="cd06223">
    <property type="entry name" value="PRTases_typeI"/>
    <property type="match status" value="1"/>
</dbReference>
<dbReference type="InterPro" id="IPR000836">
    <property type="entry name" value="PRTase_dom"/>
</dbReference>
<evidence type="ECO:0000256" key="1">
    <source>
        <dbReference type="ARBA" id="ARBA00005209"/>
    </source>
</evidence>
<dbReference type="EMBL" id="JBBXMP010000261">
    <property type="protein sequence ID" value="KAL0058952.1"/>
    <property type="molecule type" value="Genomic_DNA"/>
</dbReference>
<organism evidence="10 11">
    <name type="scientific">Marasmius tenuissimus</name>
    <dbReference type="NCBI Taxonomy" id="585030"/>
    <lineage>
        <taxon>Eukaryota</taxon>
        <taxon>Fungi</taxon>
        <taxon>Dikarya</taxon>
        <taxon>Basidiomycota</taxon>
        <taxon>Agaricomycotina</taxon>
        <taxon>Agaricomycetes</taxon>
        <taxon>Agaricomycetidae</taxon>
        <taxon>Agaricales</taxon>
        <taxon>Marasmiineae</taxon>
        <taxon>Marasmiaceae</taxon>
        <taxon>Marasmius</taxon>
    </lineage>
</organism>
<dbReference type="CDD" id="cd00715">
    <property type="entry name" value="GPATase_N"/>
    <property type="match status" value="1"/>
</dbReference>
<dbReference type="Gene3D" id="3.60.20.10">
    <property type="entry name" value="Glutamine Phosphoribosylpyrophosphate, subunit 1, domain 1"/>
    <property type="match status" value="1"/>
</dbReference>
<keyword evidence="5 10" id="KW-0808">Transferase</keyword>
<evidence type="ECO:0000313" key="11">
    <source>
        <dbReference type="Proteomes" id="UP001437256"/>
    </source>
</evidence>
<evidence type="ECO:0000256" key="7">
    <source>
        <dbReference type="ARBA" id="ARBA00022962"/>
    </source>
</evidence>
<dbReference type="InterPro" id="IPR018608">
    <property type="entry name" value="Gti1/Pac2"/>
</dbReference>
<keyword evidence="7" id="KW-0315">Glutamine amidotransferase</keyword>
<evidence type="ECO:0000256" key="6">
    <source>
        <dbReference type="ARBA" id="ARBA00022755"/>
    </source>
</evidence>
<dbReference type="HAMAP" id="MF_01931">
    <property type="entry name" value="PurF"/>
    <property type="match status" value="1"/>
</dbReference>
<dbReference type="InterPro" id="IPR029055">
    <property type="entry name" value="Ntn_hydrolases_N"/>
</dbReference>
<comment type="caution">
    <text evidence="10">The sequence shown here is derived from an EMBL/GenBank/DDBJ whole genome shotgun (WGS) entry which is preliminary data.</text>
</comment>